<keyword evidence="2" id="KW-0472">Membrane</keyword>
<dbReference type="InterPro" id="IPR045584">
    <property type="entry name" value="Pilin-like"/>
</dbReference>
<protein>
    <recommendedName>
        <fullName evidence="5">Type II secretion system protein</fullName>
    </recommendedName>
</protein>
<dbReference type="EMBL" id="CP023004">
    <property type="protein sequence ID" value="AWI08470.1"/>
    <property type="molecule type" value="Genomic_DNA"/>
</dbReference>
<keyword evidence="2" id="KW-0812">Transmembrane</keyword>
<evidence type="ECO:0000256" key="2">
    <source>
        <dbReference type="SAM" id="Phobius"/>
    </source>
</evidence>
<dbReference type="KEGG" id="elut:CKA38_03685"/>
<feature type="compositionally biased region" description="Polar residues" evidence="1">
    <location>
        <begin position="357"/>
        <end position="369"/>
    </location>
</feature>
<feature type="region of interest" description="Disordered" evidence="1">
    <location>
        <begin position="357"/>
        <end position="377"/>
    </location>
</feature>
<feature type="transmembrane region" description="Helical" evidence="2">
    <location>
        <begin position="12"/>
        <end position="40"/>
    </location>
</feature>
<evidence type="ECO:0000256" key="1">
    <source>
        <dbReference type="SAM" id="MobiDB-lite"/>
    </source>
</evidence>
<dbReference type="RefSeq" id="WP_108824278.1">
    <property type="nucleotide sequence ID" value="NZ_CP023004.1"/>
</dbReference>
<keyword evidence="4" id="KW-1185">Reference proteome</keyword>
<accession>A0A2U8E0X0</accession>
<dbReference type="OrthoDB" id="9862648at2"/>
<dbReference type="SUPFAM" id="SSF54523">
    <property type="entry name" value="Pili subunits"/>
    <property type="match status" value="1"/>
</dbReference>
<keyword evidence="2" id="KW-1133">Transmembrane helix</keyword>
<proteinExistence type="predicted"/>
<dbReference type="AlphaFoldDB" id="A0A2U8E0X0"/>
<sequence>MKQTKLFLAKNGFTLVEVIAICTILGILVGVMAMPAIGIIERVRFRAEQKILDGLASEVKLSFRQEDLNLNLSALAGDMPAVTTGLYPSSQTIFDYQKDFAPIILPFDGEDTYVNAWYGRLARLRGQAIAATRLSDSGGDIHDIAYNIYGRRRVMLVGPFEADRQRYIILSFMFPGGPGLPFPTVNRVSSGAAVPDYKAWFDAIYDNSWGDMGSQAPTAWNGTLQGEWNVTDGRGRSYAERTAAVRIVQPRYKVTINNLSPDTPTSEVDGSGNIVYAAPDRVFVFSNMYAWNDPPNVPGLAARVDAFTSPETVESRTPNVQFFPSRNQGILEGRRVVIKEKEKPRLRISLEPTRLSRSCSTKTPLTPHNNAWLKPRG</sequence>
<name>A0A2U8E0X0_9BACT</name>
<reference evidence="3 4" key="1">
    <citation type="journal article" date="2018" name="Syst. Appl. Microbiol.">
        <title>Ereboglobus luteus gen. nov. sp. nov. from cockroach guts, and new insights into the oxygen relationship of the genera Opitutus and Didymococcus (Verrucomicrobia: Opitutaceae).</title>
        <authorList>
            <person name="Tegtmeier D."/>
            <person name="Belitz A."/>
            <person name="Radek R."/>
            <person name="Heimerl T."/>
            <person name="Brune A."/>
        </authorList>
    </citation>
    <scope>NUCLEOTIDE SEQUENCE [LARGE SCALE GENOMIC DNA]</scope>
    <source>
        <strain evidence="3 4">Ho45</strain>
    </source>
</reference>
<evidence type="ECO:0000313" key="4">
    <source>
        <dbReference type="Proteomes" id="UP000244896"/>
    </source>
</evidence>
<evidence type="ECO:0008006" key="5">
    <source>
        <dbReference type="Google" id="ProtNLM"/>
    </source>
</evidence>
<dbReference type="Proteomes" id="UP000244896">
    <property type="component" value="Chromosome"/>
</dbReference>
<organism evidence="3 4">
    <name type="scientific">Ereboglobus luteus</name>
    <dbReference type="NCBI Taxonomy" id="1796921"/>
    <lineage>
        <taxon>Bacteria</taxon>
        <taxon>Pseudomonadati</taxon>
        <taxon>Verrucomicrobiota</taxon>
        <taxon>Opitutia</taxon>
        <taxon>Opitutales</taxon>
        <taxon>Opitutaceae</taxon>
        <taxon>Ereboglobus</taxon>
    </lineage>
</organism>
<gene>
    <name evidence="3" type="ORF">CKA38_03685</name>
</gene>
<evidence type="ECO:0000313" key="3">
    <source>
        <dbReference type="EMBL" id="AWI08470.1"/>
    </source>
</evidence>